<evidence type="ECO:0000313" key="2">
    <source>
        <dbReference type="EMBL" id="CAL1359329.1"/>
    </source>
</evidence>
<reference evidence="2 3" key="1">
    <citation type="submission" date="2024-04" db="EMBL/GenBank/DDBJ databases">
        <authorList>
            <person name="Fracassetti M."/>
        </authorList>
    </citation>
    <scope>NUCLEOTIDE SEQUENCE [LARGE SCALE GENOMIC DNA]</scope>
</reference>
<accession>A0AAV2CSX0</accession>
<feature type="compositionally biased region" description="Basic and acidic residues" evidence="1">
    <location>
        <begin position="26"/>
        <end position="37"/>
    </location>
</feature>
<sequence>MAAAMGRTERFLIPPHHRSPSAETSEPCRRTEQAWRRDSDLHPRLTFRASMATGRDSNLSSASLIEEWILPVWLGRSIVKLGIRSIS</sequence>
<organism evidence="2 3">
    <name type="scientific">Linum trigynum</name>
    <dbReference type="NCBI Taxonomy" id="586398"/>
    <lineage>
        <taxon>Eukaryota</taxon>
        <taxon>Viridiplantae</taxon>
        <taxon>Streptophyta</taxon>
        <taxon>Embryophyta</taxon>
        <taxon>Tracheophyta</taxon>
        <taxon>Spermatophyta</taxon>
        <taxon>Magnoliopsida</taxon>
        <taxon>eudicotyledons</taxon>
        <taxon>Gunneridae</taxon>
        <taxon>Pentapetalae</taxon>
        <taxon>rosids</taxon>
        <taxon>fabids</taxon>
        <taxon>Malpighiales</taxon>
        <taxon>Linaceae</taxon>
        <taxon>Linum</taxon>
    </lineage>
</organism>
<evidence type="ECO:0000256" key="1">
    <source>
        <dbReference type="SAM" id="MobiDB-lite"/>
    </source>
</evidence>
<proteinExistence type="predicted"/>
<dbReference type="AlphaFoldDB" id="A0AAV2CSX0"/>
<evidence type="ECO:0000313" key="3">
    <source>
        <dbReference type="Proteomes" id="UP001497516"/>
    </source>
</evidence>
<feature type="region of interest" description="Disordered" evidence="1">
    <location>
        <begin position="1"/>
        <end position="37"/>
    </location>
</feature>
<dbReference type="Proteomes" id="UP001497516">
    <property type="component" value="Chromosome 10"/>
</dbReference>
<name>A0AAV2CSX0_9ROSI</name>
<protein>
    <submittedName>
        <fullName evidence="2">Uncharacterized protein</fullName>
    </submittedName>
</protein>
<keyword evidence="3" id="KW-1185">Reference proteome</keyword>
<gene>
    <name evidence="2" type="ORF">LTRI10_LOCUS6822</name>
</gene>
<dbReference type="EMBL" id="OZ034814">
    <property type="protein sequence ID" value="CAL1359329.1"/>
    <property type="molecule type" value="Genomic_DNA"/>
</dbReference>